<name>A0AA39ZUF6_9PEZI</name>
<sequence length="184" mass="20219">MNLSTRLNLPPRLLQVRALLPITAHPSPTYSSPWVVALPAPHPHECLSSSTVTSPQGDSAAAASEWPLCCSPDPALIFSSISFHLISRLPRRRHDGFFVAVTLFTAKSGANNIPGTYGISERLGWLVFGPQHGQQQARGRYGLVCYRAPTKELSTAPERALLVGRGHRSPHRRRQRRLFDKAVG</sequence>
<dbReference type="GeneID" id="85318691"/>
<dbReference type="AlphaFoldDB" id="A0AA39ZUF6"/>
<dbReference type="EMBL" id="JAUIRO010000008">
    <property type="protein sequence ID" value="KAK0703749.1"/>
    <property type="molecule type" value="Genomic_DNA"/>
</dbReference>
<feature type="compositionally biased region" description="Basic residues" evidence="1">
    <location>
        <begin position="165"/>
        <end position="176"/>
    </location>
</feature>
<organism evidence="2 3">
    <name type="scientific">Lasiosphaeria miniovina</name>
    <dbReference type="NCBI Taxonomy" id="1954250"/>
    <lineage>
        <taxon>Eukaryota</taxon>
        <taxon>Fungi</taxon>
        <taxon>Dikarya</taxon>
        <taxon>Ascomycota</taxon>
        <taxon>Pezizomycotina</taxon>
        <taxon>Sordariomycetes</taxon>
        <taxon>Sordariomycetidae</taxon>
        <taxon>Sordariales</taxon>
        <taxon>Lasiosphaeriaceae</taxon>
        <taxon>Lasiosphaeria</taxon>
    </lineage>
</organism>
<proteinExistence type="predicted"/>
<dbReference type="Proteomes" id="UP001172101">
    <property type="component" value="Unassembled WGS sequence"/>
</dbReference>
<evidence type="ECO:0000313" key="2">
    <source>
        <dbReference type="EMBL" id="KAK0703749.1"/>
    </source>
</evidence>
<dbReference type="RefSeq" id="XP_060290608.1">
    <property type="nucleotide sequence ID" value="XM_060435421.1"/>
</dbReference>
<gene>
    <name evidence="2" type="ORF">B0T26DRAFT_510694</name>
</gene>
<keyword evidence="3" id="KW-1185">Reference proteome</keyword>
<accession>A0AA39ZUF6</accession>
<feature type="region of interest" description="Disordered" evidence="1">
    <location>
        <begin position="164"/>
        <end position="184"/>
    </location>
</feature>
<protein>
    <submittedName>
        <fullName evidence="2">Uncharacterized protein</fullName>
    </submittedName>
</protein>
<evidence type="ECO:0000313" key="3">
    <source>
        <dbReference type="Proteomes" id="UP001172101"/>
    </source>
</evidence>
<evidence type="ECO:0000256" key="1">
    <source>
        <dbReference type="SAM" id="MobiDB-lite"/>
    </source>
</evidence>
<reference evidence="2" key="1">
    <citation type="submission" date="2023-06" db="EMBL/GenBank/DDBJ databases">
        <title>Genome-scale phylogeny and comparative genomics of the fungal order Sordariales.</title>
        <authorList>
            <consortium name="Lawrence Berkeley National Laboratory"/>
            <person name="Hensen N."/>
            <person name="Bonometti L."/>
            <person name="Westerberg I."/>
            <person name="Brannstrom I.O."/>
            <person name="Guillou S."/>
            <person name="Cros-Aarteil S."/>
            <person name="Calhoun S."/>
            <person name="Haridas S."/>
            <person name="Kuo A."/>
            <person name="Mondo S."/>
            <person name="Pangilinan J."/>
            <person name="Riley R."/>
            <person name="LaButti K."/>
            <person name="Andreopoulos B."/>
            <person name="Lipzen A."/>
            <person name="Chen C."/>
            <person name="Yanf M."/>
            <person name="Daum C."/>
            <person name="Ng V."/>
            <person name="Clum A."/>
            <person name="Steindorff A."/>
            <person name="Ohm R."/>
            <person name="Martin F."/>
            <person name="Silar P."/>
            <person name="Natvig D."/>
            <person name="Lalanne C."/>
            <person name="Gautier V."/>
            <person name="Ament-velasquez S.L."/>
            <person name="Kruys A."/>
            <person name="Hutchinson M.I."/>
            <person name="Powell A.J."/>
            <person name="Barry K."/>
            <person name="Miller A.N."/>
            <person name="Grigoriev I.V."/>
            <person name="Debuchy R."/>
            <person name="Gladieux P."/>
            <person name="Thoren M.H."/>
            <person name="Johannesson H."/>
        </authorList>
    </citation>
    <scope>NUCLEOTIDE SEQUENCE</scope>
    <source>
        <strain evidence="2">SMH2392-1A</strain>
    </source>
</reference>
<comment type="caution">
    <text evidence="2">The sequence shown here is derived from an EMBL/GenBank/DDBJ whole genome shotgun (WGS) entry which is preliminary data.</text>
</comment>